<reference evidence="1 2" key="1">
    <citation type="submission" date="2019-09" db="EMBL/GenBank/DDBJ databases">
        <title>Draft genome sequences of 48 bacterial type strains from the CCUG.</title>
        <authorList>
            <person name="Tunovic T."/>
            <person name="Pineiro-Iglesias B."/>
            <person name="Unosson C."/>
            <person name="Inganas E."/>
            <person name="Ohlen M."/>
            <person name="Cardew S."/>
            <person name="Jensie-Markopoulos S."/>
            <person name="Salva-Serra F."/>
            <person name="Jaen-Luchoro D."/>
            <person name="Karlsson R."/>
            <person name="Svensson-Stadler L."/>
            <person name="Chun J."/>
            <person name="Moore E."/>
        </authorList>
    </citation>
    <scope>NUCLEOTIDE SEQUENCE [LARGE SCALE GENOMIC DNA]</scope>
    <source>
        <strain evidence="1 2">CCUG 48643</strain>
    </source>
</reference>
<accession>A0A7V7THE7</accession>
<evidence type="ECO:0000313" key="2">
    <source>
        <dbReference type="Proteomes" id="UP000423756"/>
    </source>
</evidence>
<dbReference type="EMBL" id="VZPX01000013">
    <property type="protein sequence ID" value="KAB0480590.1"/>
    <property type="molecule type" value="Genomic_DNA"/>
</dbReference>
<organism evidence="1 2">
    <name type="scientific">Vibrio chagasii</name>
    <dbReference type="NCBI Taxonomy" id="170679"/>
    <lineage>
        <taxon>Bacteria</taxon>
        <taxon>Pseudomonadati</taxon>
        <taxon>Pseudomonadota</taxon>
        <taxon>Gammaproteobacteria</taxon>
        <taxon>Vibrionales</taxon>
        <taxon>Vibrionaceae</taxon>
        <taxon>Vibrio</taxon>
    </lineage>
</organism>
<dbReference type="Proteomes" id="UP000423756">
    <property type="component" value="Unassembled WGS sequence"/>
</dbReference>
<protein>
    <submittedName>
        <fullName evidence="1">Uncharacterized protein</fullName>
    </submittedName>
</protein>
<evidence type="ECO:0000313" key="1">
    <source>
        <dbReference type="EMBL" id="KAB0480590.1"/>
    </source>
</evidence>
<gene>
    <name evidence="1" type="ORF">F7Q91_08460</name>
</gene>
<sequence>MRVVGWMLSNAGASDSERNGEFSATMGEKLNWVKRIKMVVKIKEIYRPTKLKYDCDIWWFDEVLCGHKAVKPLFIGYLIERVKTNLIVSLKFNLKCSLR</sequence>
<comment type="caution">
    <text evidence="1">The sequence shown here is derived from an EMBL/GenBank/DDBJ whole genome shotgun (WGS) entry which is preliminary data.</text>
</comment>
<dbReference type="AlphaFoldDB" id="A0A7V7THE7"/>
<name>A0A7V7THE7_9VIBR</name>
<proteinExistence type="predicted"/>